<sequence>MRQIGQGHADFDYRKSVAENFPSETATISGRWRANTATDALYREGISLRTYQMLSALFALLLVTGVWIVFLRKLIFKRTVERKDLQSRLSLMQNMVNSIPHPIYLRDRKGALLLFNTSYARSFDATADTVINGTVLDEQVDPAILQQWQTHYSQVLQTGTAIAFDQTLPTQTEALISITGSSPA</sequence>
<dbReference type="Proteomes" id="UP000663249">
    <property type="component" value="Chromosome"/>
</dbReference>
<dbReference type="InterPro" id="IPR000014">
    <property type="entry name" value="PAS"/>
</dbReference>
<organism evidence="3 4">
    <name type="scientific">Pseudomonas hygromyciniae</name>
    <dbReference type="NCBI Taxonomy" id="2812000"/>
    <lineage>
        <taxon>Bacteria</taxon>
        <taxon>Pseudomonadati</taxon>
        <taxon>Pseudomonadota</taxon>
        <taxon>Gammaproteobacteria</taxon>
        <taxon>Pseudomonadales</taxon>
        <taxon>Pseudomonadaceae</taxon>
        <taxon>Pseudomonas</taxon>
    </lineage>
</organism>
<keyword evidence="4" id="KW-1185">Reference proteome</keyword>
<evidence type="ECO:0000313" key="4">
    <source>
        <dbReference type="Proteomes" id="UP000663249"/>
    </source>
</evidence>
<keyword evidence="1" id="KW-0812">Transmembrane</keyword>
<feature type="transmembrane region" description="Helical" evidence="1">
    <location>
        <begin position="51"/>
        <end position="71"/>
    </location>
</feature>
<dbReference type="PROSITE" id="PS50112">
    <property type="entry name" value="PAS"/>
    <property type="match status" value="1"/>
</dbReference>
<evidence type="ECO:0000256" key="1">
    <source>
        <dbReference type="SAM" id="Phobius"/>
    </source>
</evidence>
<feature type="domain" description="PAS" evidence="2">
    <location>
        <begin position="88"/>
        <end position="159"/>
    </location>
</feature>
<dbReference type="Gene3D" id="3.30.450.20">
    <property type="entry name" value="PAS domain"/>
    <property type="match status" value="1"/>
</dbReference>
<reference evidence="3 4" key="1">
    <citation type="submission" date="2021-02" db="EMBL/GenBank/DDBJ databases">
        <title>Genomic and phenotypic characterization of Pseudomonas hygromyciniae, a novel bacterial species discovered from a commercially purchased antibiotic vial.</title>
        <authorList>
            <person name="Turner T.L."/>
            <person name="Mitra S.D."/>
            <person name="Kochan T.J."/>
            <person name="Pincus N.B."/>
            <person name="Lebrun-Corbin M."/>
            <person name="Cheung B."/>
            <person name="Gatesy S.W."/>
            <person name="Afzal T."/>
            <person name="Ozer E.A."/>
            <person name="Hauser A.R."/>
        </authorList>
    </citation>
    <scope>NUCLEOTIDE SEQUENCE [LARGE SCALE GENOMIC DNA]</scope>
    <source>
        <strain evidence="3 4">SDM007</strain>
    </source>
</reference>
<dbReference type="InterPro" id="IPR035965">
    <property type="entry name" value="PAS-like_dom_sf"/>
</dbReference>
<dbReference type="Pfam" id="PF00989">
    <property type="entry name" value="PAS"/>
    <property type="match status" value="1"/>
</dbReference>
<protein>
    <submittedName>
        <fullName evidence="3">PAS domain-containing protein</fullName>
    </submittedName>
</protein>
<keyword evidence="1" id="KW-0472">Membrane</keyword>
<keyword evidence="1" id="KW-1133">Transmembrane helix</keyword>
<gene>
    <name evidence="3" type="ORF">JTY93_23535</name>
</gene>
<evidence type="ECO:0000259" key="2">
    <source>
        <dbReference type="PROSITE" id="PS50112"/>
    </source>
</evidence>
<name>A0ABX7JVH1_9PSED</name>
<dbReference type="EMBL" id="CP070506">
    <property type="protein sequence ID" value="QSB39159.1"/>
    <property type="molecule type" value="Genomic_DNA"/>
</dbReference>
<dbReference type="RefSeq" id="WP_205518931.1">
    <property type="nucleotide sequence ID" value="NZ_CP070506.1"/>
</dbReference>
<accession>A0ABX7JVH1</accession>
<proteinExistence type="predicted"/>
<dbReference type="InterPro" id="IPR013767">
    <property type="entry name" value="PAS_fold"/>
</dbReference>
<dbReference type="SUPFAM" id="SSF55785">
    <property type="entry name" value="PYP-like sensor domain (PAS domain)"/>
    <property type="match status" value="1"/>
</dbReference>
<evidence type="ECO:0000313" key="3">
    <source>
        <dbReference type="EMBL" id="QSB39159.1"/>
    </source>
</evidence>